<keyword evidence="2" id="KW-0808">Transferase</keyword>
<protein>
    <submittedName>
        <fullName evidence="2">Class I SAM-dependent methyltransferase</fullName>
    </submittedName>
</protein>
<dbReference type="InterPro" id="IPR041698">
    <property type="entry name" value="Methyltransf_25"/>
</dbReference>
<evidence type="ECO:0000259" key="1">
    <source>
        <dbReference type="Pfam" id="PF13649"/>
    </source>
</evidence>
<evidence type="ECO:0000313" key="3">
    <source>
        <dbReference type="Proteomes" id="UP000743899"/>
    </source>
</evidence>
<keyword evidence="2" id="KW-0489">Methyltransferase</keyword>
<dbReference type="EMBL" id="JAACYS010000043">
    <property type="protein sequence ID" value="NCU18024.1"/>
    <property type="molecule type" value="Genomic_DNA"/>
</dbReference>
<gene>
    <name evidence="2" type="ORF">GW534_09875</name>
</gene>
<evidence type="ECO:0000313" key="2">
    <source>
        <dbReference type="EMBL" id="NCU18024.1"/>
    </source>
</evidence>
<proteinExistence type="predicted"/>
<dbReference type="Pfam" id="PF13649">
    <property type="entry name" value="Methyltransf_25"/>
    <property type="match status" value="1"/>
</dbReference>
<accession>A0ABX0A693</accession>
<dbReference type="SUPFAM" id="SSF53335">
    <property type="entry name" value="S-adenosyl-L-methionine-dependent methyltransferases"/>
    <property type="match status" value="1"/>
</dbReference>
<dbReference type="RefSeq" id="WP_161920855.1">
    <property type="nucleotide sequence ID" value="NZ_JAACYS010000043.1"/>
</dbReference>
<dbReference type="Gene3D" id="3.40.50.150">
    <property type="entry name" value="Vaccinia Virus protein VP39"/>
    <property type="match status" value="1"/>
</dbReference>
<sequence>MNVEQAKRFYKEQFNMFKDLIDLETPYLPDAEQIIDQLGRPFTTVLELGAGNGLLARSLATFDKKITTVELVPEMVEFARKFNNPNIQSLCGSFYEIELTDTFDTVLYIDGFGVGTDEDQINLLQRIYNWLNDDGVALIDIYQPEYWKKVSGQKMTPIRNSNVLRVYGYDETRNRMTDTWCYEDKPNEKYTQSLACYTPDKIYEMCKKANLTITAYFPGGAMDFEKWEYKEVVGLSECLSYRIKVKKRK</sequence>
<dbReference type="Proteomes" id="UP000743899">
    <property type="component" value="Unassembled WGS sequence"/>
</dbReference>
<reference evidence="2 3" key="1">
    <citation type="submission" date="2020-01" db="EMBL/GenBank/DDBJ databases">
        <title>A novel Bacillus sp. from Pasinler.</title>
        <authorList>
            <person name="Adiguzel A."/>
            <person name="Ay H."/>
            <person name="Baltaci M.O."/>
        </authorList>
    </citation>
    <scope>NUCLEOTIDE SEQUENCE [LARGE SCALE GENOMIC DNA]</scope>
    <source>
        <strain evidence="2 3">P1</strain>
    </source>
</reference>
<keyword evidence="3" id="KW-1185">Reference proteome</keyword>
<feature type="domain" description="Methyltransferase" evidence="1">
    <location>
        <begin position="45"/>
        <end position="135"/>
    </location>
</feature>
<dbReference type="CDD" id="cd02440">
    <property type="entry name" value="AdoMet_MTases"/>
    <property type="match status" value="1"/>
</dbReference>
<name>A0ABX0A693_9BACI</name>
<organism evidence="2 3">
    <name type="scientific">Pallidibacillus pasinlerensis</name>
    <dbReference type="NCBI Taxonomy" id="2703818"/>
    <lineage>
        <taxon>Bacteria</taxon>
        <taxon>Bacillati</taxon>
        <taxon>Bacillota</taxon>
        <taxon>Bacilli</taxon>
        <taxon>Bacillales</taxon>
        <taxon>Bacillaceae</taxon>
        <taxon>Pallidibacillus</taxon>
    </lineage>
</organism>
<dbReference type="InterPro" id="IPR029063">
    <property type="entry name" value="SAM-dependent_MTases_sf"/>
</dbReference>
<comment type="caution">
    <text evidence="2">The sequence shown here is derived from an EMBL/GenBank/DDBJ whole genome shotgun (WGS) entry which is preliminary data.</text>
</comment>
<dbReference type="GO" id="GO:0008168">
    <property type="term" value="F:methyltransferase activity"/>
    <property type="evidence" value="ECO:0007669"/>
    <property type="project" value="UniProtKB-KW"/>
</dbReference>
<dbReference type="GO" id="GO:0032259">
    <property type="term" value="P:methylation"/>
    <property type="evidence" value="ECO:0007669"/>
    <property type="project" value="UniProtKB-KW"/>
</dbReference>